<evidence type="ECO:0000313" key="2">
    <source>
        <dbReference type="Proteomes" id="UP000461409"/>
    </source>
</evidence>
<dbReference type="AlphaFoldDB" id="A0A844X8I4"/>
<keyword evidence="2" id="KW-1185">Reference proteome</keyword>
<dbReference type="Gene3D" id="3.30.450.30">
    <property type="entry name" value="Dynein light chain 2a, cytoplasmic"/>
    <property type="match status" value="1"/>
</dbReference>
<accession>A0A844X8I4</accession>
<reference evidence="1 2" key="1">
    <citation type="submission" date="2019-12" db="EMBL/GenBank/DDBJ databases">
        <authorList>
            <person name="Lee S.D."/>
        </authorList>
    </citation>
    <scope>NUCLEOTIDE SEQUENCE [LARGE SCALE GENOMIC DNA]</scope>
    <source>
        <strain evidence="1 2">GH3-10</strain>
    </source>
</reference>
<evidence type="ECO:0008006" key="3">
    <source>
        <dbReference type="Google" id="ProtNLM"/>
    </source>
</evidence>
<gene>
    <name evidence="1" type="ORF">GRF63_01900</name>
</gene>
<evidence type="ECO:0000313" key="1">
    <source>
        <dbReference type="EMBL" id="MWV26647.1"/>
    </source>
</evidence>
<reference evidence="1 2" key="2">
    <citation type="submission" date="2020-02" db="EMBL/GenBank/DDBJ databases">
        <title>Erythrobacter dongmakensis sp. nov., isolated from a tidal mudflat.</title>
        <authorList>
            <person name="Kim I.S."/>
        </authorList>
    </citation>
    <scope>NUCLEOTIDE SEQUENCE [LARGE SCALE GENOMIC DNA]</scope>
    <source>
        <strain evidence="1 2">GH3-10</strain>
    </source>
</reference>
<sequence>MNYKDKLKECMAIDGAIAVALFDYESGMPIATEQGGGKSLDLEVAAAGNTNVLRAKYATMKELGIDEPIEDILITLGTQIHMIRPASSESGQGLIVYLALDKAKSNLGMARMKLRQIEKGLEV</sequence>
<protein>
    <recommendedName>
        <fullName evidence="3">Roadblock/LC7 domain-containing protein</fullName>
    </recommendedName>
</protein>
<organism evidence="1 2">
    <name type="scientific">Aurantiacibacter rhizosphaerae</name>
    <dbReference type="NCBI Taxonomy" id="2691582"/>
    <lineage>
        <taxon>Bacteria</taxon>
        <taxon>Pseudomonadati</taxon>
        <taxon>Pseudomonadota</taxon>
        <taxon>Alphaproteobacteria</taxon>
        <taxon>Sphingomonadales</taxon>
        <taxon>Erythrobacteraceae</taxon>
        <taxon>Aurantiacibacter</taxon>
    </lineage>
</organism>
<proteinExistence type="predicted"/>
<name>A0A844X8I4_9SPHN</name>
<dbReference type="EMBL" id="WUBR01000001">
    <property type="protein sequence ID" value="MWV26647.1"/>
    <property type="molecule type" value="Genomic_DNA"/>
</dbReference>
<comment type="caution">
    <text evidence="1">The sequence shown here is derived from an EMBL/GenBank/DDBJ whole genome shotgun (WGS) entry which is preliminary data.</text>
</comment>
<dbReference type="Proteomes" id="UP000461409">
    <property type="component" value="Unassembled WGS sequence"/>
</dbReference>